<evidence type="ECO:0000313" key="2">
    <source>
        <dbReference type="Proteomes" id="UP000010475"/>
    </source>
</evidence>
<dbReference type="AlphaFoldDB" id="K9X9U8"/>
<dbReference type="SUPFAM" id="SSF50998">
    <property type="entry name" value="Quinoprotein alcohol dehydrogenase-like"/>
    <property type="match status" value="1"/>
</dbReference>
<dbReference type="HOGENOM" id="CLU_756538_0_0_3"/>
<accession>K9X9U8</accession>
<keyword evidence="1" id="KW-0614">Plasmid</keyword>
<dbReference type="Gene3D" id="2.130.10.10">
    <property type="entry name" value="YVTN repeat-like/Quinoprotein amine dehydrogenase"/>
    <property type="match status" value="1"/>
</dbReference>
<dbReference type="PATRIC" id="fig|56107.3.peg.7147"/>
<reference evidence="1 2" key="1">
    <citation type="submission" date="2012-06" db="EMBL/GenBank/DDBJ databases">
        <title>Noncontiguous Finished plasmid 1 of genome of Cylindrospermum stagnale PCC 7417.</title>
        <authorList>
            <consortium name="US DOE Joint Genome Institute"/>
            <person name="Gugger M."/>
            <person name="Coursin T."/>
            <person name="Rippka R."/>
            <person name="Tandeau De Marsac N."/>
            <person name="Huntemann M."/>
            <person name="Wei C.-L."/>
            <person name="Han J."/>
            <person name="Detter J.C."/>
            <person name="Han C."/>
            <person name="Tapia R."/>
            <person name="Davenport K."/>
            <person name="Daligault H."/>
            <person name="Erkkila T."/>
            <person name="Gu W."/>
            <person name="Munk A.C.C."/>
            <person name="Teshima H."/>
            <person name="Xu Y."/>
            <person name="Chain P."/>
            <person name="Chen A."/>
            <person name="Krypides N."/>
            <person name="Mavromatis K."/>
            <person name="Markowitz V."/>
            <person name="Szeto E."/>
            <person name="Ivanova N."/>
            <person name="Mikhailova N."/>
            <person name="Ovchinnikova G."/>
            <person name="Pagani I."/>
            <person name="Pati A."/>
            <person name="Goodwin L."/>
            <person name="Peters L."/>
            <person name="Pitluck S."/>
            <person name="Woyke T."/>
            <person name="Kerfeld C."/>
        </authorList>
    </citation>
    <scope>NUCLEOTIDE SEQUENCE [LARGE SCALE GENOMIC DNA]</scope>
    <source>
        <strain evidence="1 2">PCC 7417</strain>
        <plasmid evidence="2">Plasmid pCYLST.01</plasmid>
    </source>
</reference>
<organism evidence="1 2">
    <name type="scientific">Cylindrospermum stagnale PCC 7417</name>
    <dbReference type="NCBI Taxonomy" id="56107"/>
    <lineage>
        <taxon>Bacteria</taxon>
        <taxon>Bacillati</taxon>
        <taxon>Cyanobacteriota</taxon>
        <taxon>Cyanophyceae</taxon>
        <taxon>Nostocales</taxon>
        <taxon>Nostocaceae</taxon>
        <taxon>Cylindrospermum</taxon>
    </lineage>
</organism>
<geneLocation type="plasmid" evidence="1 2">
    <name>pCYLST.01</name>
</geneLocation>
<dbReference type="RefSeq" id="WP_015328457.1">
    <property type="nucleotide sequence ID" value="NC_020050.1"/>
</dbReference>
<evidence type="ECO:0000313" key="1">
    <source>
        <dbReference type="EMBL" id="AFZ28422.1"/>
    </source>
</evidence>
<dbReference type="InterPro" id="IPR053143">
    <property type="entry name" value="Arylsulfate_ST"/>
</dbReference>
<dbReference type="InterPro" id="IPR039535">
    <property type="entry name" value="ASST-like"/>
</dbReference>
<dbReference type="Pfam" id="PF14269">
    <property type="entry name" value="Arylsulfotran_2"/>
    <property type="match status" value="1"/>
</dbReference>
<keyword evidence="2" id="KW-1185">Reference proteome</keyword>
<dbReference type="KEGG" id="csg:Cylst_6663"/>
<dbReference type="GO" id="GO:0016740">
    <property type="term" value="F:transferase activity"/>
    <property type="evidence" value="ECO:0007669"/>
    <property type="project" value="UniProtKB-KW"/>
</dbReference>
<dbReference type="PANTHER" id="PTHR35340">
    <property type="entry name" value="PQQ ENZYME REPEAT PROTEIN-RELATED"/>
    <property type="match status" value="1"/>
</dbReference>
<dbReference type="InterPro" id="IPR015943">
    <property type="entry name" value="WD40/YVTN_repeat-like_dom_sf"/>
</dbReference>
<sequence>MTKTTQTAVDQNTIRRRGTGLRAYNPEKAFRGYTLFAPLVGQSTVYLIDMEGEVVHQWKLPYSPAQYGYLLPNGNLLYNGQIPESPSRFPLWSLFQGGVVLEAEPSGKIVWEYYHPDHHHDARRLRNGNTMVLCIEKIPRWLVPQVKGGVPGTEIDGDMYADVLYELNPAGEIIWTWHAWEHLDTETDIILLQEHRQEWTHGNTVGELSDGNIVACFRNISTVVIIDRQTGKIVWKLGHNVLAQPHVPNELPNGNLLIFDNGQHRQNEAVNYSRVIEIDRQTKEIVWEYKDDPAQSFYSPYLSGAQRLPNGNTLIAEGSFGRLFEVTAAGEVVWEYVNPYFGRRTLSAETTLMRGEYNSVFRAFRYAPEEIPWL</sequence>
<dbReference type="InterPro" id="IPR011047">
    <property type="entry name" value="Quinoprotein_ADH-like_sf"/>
</dbReference>
<protein>
    <submittedName>
        <fullName evidence="1">Arylsulfotransferase (ASST)</fullName>
    </submittedName>
</protein>
<dbReference type="OrthoDB" id="264813at2"/>
<name>K9X9U8_9NOST</name>
<keyword evidence="1" id="KW-0808">Transferase</keyword>
<dbReference type="EMBL" id="CP003643">
    <property type="protein sequence ID" value="AFZ28422.1"/>
    <property type="molecule type" value="Genomic_DNA"/>
</dbReference>
<dbReference type="PANTHER" id="PTHR35340:SF5">
    <property type="entry name" value="ASST-DOMAIN-CONTAINING PROTEIN"/>
    <property type="match status" value="1"/>
</dbReference>
<gene>
    <name evidence="1" type="ORF">Cylst_6663</name>
</gene>
<dbReference type="Proteomes" id="UP000010475">
    <property type="component" value="Plasmid pCYLST.01"/>
</dbReference>
<proteinExistence type="predicted"/>